<dbReference type="Proteomes" id="UP000543005">
    <property type="component" value="Unassembled WGS sequence"/>
</dbReference>
<evidence type="ECO:0000313" key="22">
    <source>
        <dbReference type="Proteomes" id="UP000543005"/>
    </source>
</evidence>
<dbReference type="PANTHER" id="PTHR11080:SF2">
    <property type="entry name" value="LD05707P"/>
    <property type="match status" value="1"/>
</dbReference>
<evidence type="ECO:0000313" key="28">
    <source>
        <dbReference type="Proteomes" id="UP000591929"/>
    </source>
</evidence>
<comment type="caution">
    <text evidence="9">The sequence shown here is derived from an EMBL/GenBank/DDBJ whole genome shotgun (WGS) entry which is preliminary data.</text>
</comment>
<dbReference type="Proteomes" id="UP000586951">
    <property type="component" value="Unassembled WGS sequence"/>
</dbReference>
<dbReference type="EMBL" id="JAARZT010000026">
    <property type="protein sequence ID" value="MBC2294172.1"/>
    <property type="molecule type" value="Genomic_DNA"/>
</dbReference>
<evidence type="ECO:0000313" key="13">
    <source>
        <dbReference type="EMBL" id="MBC1566426.1"/>
    </source>
</evidence>
<evidence type="ECO:0000313" key="24">
    <source>
        <dbReference type="Proteomes" id="UP000565628"/>
    </source>
</evidence>
<evidence type="ECO:0000256" key="7">
    <source>
        <dbReference type="ARBA" id="ARBA00043224"/>
    </source>
</evidence>
<evidence type="ECO:0000313" key="25">
    <source>
        <dbReference type="Proteomes" id="UP000574104"/>
    </source>
</evidence>
<evidence type="ECO:0000313" key="17">
    <source>
        <dbReference type="EMBL" id="MBC2294172.1"/>
    </source>
</evidence>
<evidence type="ECO:0000313" key="10">
    <source>
        <dbReference type="EMBL" id="MBC1372132.1"/>
    </source>
</evidence>
<dbReference type="GO" id="GO:0046872">
    <property type="term" value="F:metal ion binding"/>
    <property type="evidence" value="ECO:0007669"/>
    <property type="project" value="UniProtKB-KW"/>
</dbReference>
<dbReference type="Proteomes" id="UP000029844">
    <property type="component" value="Unassembled WGS sequence"/>
</dbReference>
<dbReference type="GO" id="GO:0008936">
    <property type="term" value="F:nicotinamidase activity"/>
    <property type="evidence" value="ECO:0007669"/>
    <property type="project" value="UniProtKB-EC"/>
</dbReference>
<protein>
    <recommendedName>
        <fullName evidence="6">nicotinamidase</fullName>
        <ecNumber evidence="6">3.5.1.19</ecNumber>
    </recommendedName>
    <alternativeName>
        <fullName evidence="7">Nicotinamide deamidase</fullName>
    </alternativeName>
</protein>
<dbReference type="EMBL" id="JAASWV010000002">
    <property type="protein sequence ID" value="MBC2309587.1"/>
    <property type="molecule type" value="Genomic_DNA"/>
</dbReference>
<dbReference type="InterPro" id="IPR000868">
    <property type="entry name" value="Isochorismatase-like_dom"/>
</dbReference>
<evidence type="ECO:0000256" key="6">
    <source>
        <dbReference type="ARBA" id="ARBA00039017"/>
    </source>
</evidence>
<dbReference type="EMBL" id="JAASTX010000007">
    <property type="protein sequence ID" value="MBC1491654.1"/>
    <property type="molecule type" value="Genomic_DNA"/>
</dbReference>
<dbReference type="PANTHER" id="PTHR11080">
    <property type="entry name" value="PYRAZINAMIDASE/NICOTINAMIDASE"/>
    <property type="match status" value="1"/>
</dbReference>
<comment type="similarity">
    <text evidence="1">Belongs to the isochorismatase family.</text>
</comment>
<gene>
    <name evidence="9" type="ORF">EP57_15130</name>
    <name evidence="11" type="ORF">HB836_06375</name>
    <name evidence="10" type="ORF">HB847_07080</name>
    <name evidence="14" type="ORF">HB904_08545</name>
    <name evidence="13" type="ORF">HB907_13515</name>
    <name evidence="15" type="ORF">HCB27_13360</name>
    <name evidence="16" type="ORF">HCB69_10400</name>
    <name evidence="17" type="ORF">HCC36_13095</name>
    <name evidence="12" type="ORF">HCI99_07420</name>
    <name evidence="18" type="ORF">HCJ81_01740</name>
</gene>
<dbReference type="EC" id="3.5.1.19" evidence="6"/>
<dbReference type="RefSeq" id="WP_036087937.1">
    <property type="nucleotide sequence ID" value="NZ_CBCSHQ010000003.1"/>
</dbReference>
<evidence type="ECO:0000313" key="15">
    <source>
        <dbReference type="EMBL" id="MBC2177616.1"/>
    </source>
</evidence>
<dbReference type="Proteomes" id="UP000591929">
    <property type="component" value="Unassembled WGS sequence"/>
</dbReference>
<dbReference type="EMBL" id="JAARPL010000004">
    <property type="protein sequence ID" value="MBC1372132.1"/>
    <property type="molecule type" value="Genomic_DNA"/>
</dbReference>
<dbReference type="Gene3D" id="3.40.50.850">
    <property type="entry name" value="Isochorismatase-like"/>
    <property type="match status" value="1"/>
</dbReference>
<dbReference type="InterPro" id="IPR036380">
    <property type="entry name" value="Isochorismatase-like_sf"/>
</dbReference>
<dbReference type="Proteomes" id="UP000585696">
    <property type="component" value="Unassembled WGS sequence"/>
</dbReference>
<dbReference type="EMBL" id="JAARPT010000003">
    <property type="protein sequence ID" value="MBC1401221.1"/>
    <property type="molecule type" value="Genomic_DNA"/>
</dbReference>
<dbReference type="GO" id="GO:0019363">
    <property type="term" value="P:pyridine nucleotide biosynthetic process"/>
    <property type="evidence" value="ECO:0007669"/>
    <property type="project" value="UniProtKB-KW"/>
</dbReference>
<dbReference type="SUPFAM" id="SSF52499">
    <property type="entry name" value="Isochorismatase-like hydrolases"/>
    <property type="match status" value="1"/>
</dbReference>
<evidence type="ECO:0000256" key="4">
    <source>
        <dbReference type="ARBA" id="ARBA00022801"/>
    </source>
</evidence>
<evidence type="ECO:0000313" key="18">
    <source>
        <dbReference type="EMBL" id="MBC2309587.1"/>
    </source>
</evidence>
<feature type="domain" description="Isochorismatase-like" evidence="8">
    <location>
        <begin position="73"/>
        <end position="188"/>
    </location>
</feature>
<evidence type="ECO:0000313" key="23">
    <source>
        <dbReference type="Proteomes" id="UP000544413"/>
    </source>
</evidence>
<sequence length="211" mass="23444">MKIATFDVDVQKGFTPLCPDELPVPEGHLIVPELQYMASFGTIRIGSKDAHPEQAVWTVASPDEMLAPLTFPDADLTWVKHCVPGTTGFELLDGMPHPSEYDLFIWKGMEPDLHPYGACYHDIRENLSTGVIEFLREKDVDLVIVGGLAFDFCVKTTVEQLSRAGFAVVVYLPATRALTERGYHDTAAHLGTLKNVRIAKDRADLATYRQI</sequence>
<reference evidence="9 19" key="1">
    <citation type="submission" date="2014-05" db="EMBL/GenBank/DDBJ databases">
        <title>Novel Listeriaceae from food processing environments.</title>
        <authorList>
            <person name="den Bakker H.C."/>
        </authorList>
    </citation>
    <scope>NUCLEOTIDE SEQUENCE [LARGE SCALE GENOMIC DNA]</scope>
    <source>
        <strain evidence="9 19">FSL A5-0281</strain>
    </source>
</reference>
<dbReference type="STRING" id="1552123.EP57_15130"/>
<dbReference type="eggNOG" id="COG1335">
    <property type="taxonomic scope" value="Bacteria"/>
</dbReference>
<dbReference type="InterPro" id="IPR052347">
    <property type="entry name" value="Isochorismatase_Nicotinamidase"/>
</dbReference>
<accession>A0A099VZM3</accession>
<reference evidence="20 21" key="2">
    <citation type="submission" date="2020-03" db="EMBL/GenBank/DDBJ databases">
        <title>Soil Listeria distribution.</title>
        <authorList>
            <person name="Liao J."/>
            <person name="Wiedmann M."/>
        </authorList>
    </citation>
    <scope>NUCLEOTIDE SEQUENCE [LARGE SCALE GENOMIC DNA]</scope>
    <source>
        <strain evidence="18 24">FSL L7-0039</strain>
        <strain evidence="17 22">FSL L7-0051</strain>
        <strain evidence="16 26">FSL L7-0054</strain>
        <strain evidence="15 21">FSL L7-0259</strain>
        <strain evidence="14 25">FSL L7-1299</strain>
        <strain evidence="13 27">FSL L7-1427</strain>
        <strain evidence="12 20">FSL L7-1547</strain>
        <strain evidence="11 23">FSL L7-1658</strain>
        <strain evidence="10 28">FSL L7-1681</strain>
    </source>
</reference>
<evidence type="ECO:0000256" key="3">
    <source>
        <dbReference type="ARBA" id="ARBA00022723"/>
    </source>
</evidence>
<evidence type="ECO:0000313" key="27">
    <source>
        <dbReference type="Proteomes" id="UP000586951"/>
    </source>
</evidence>
<dbReference type="OrthoDB" id="9796485at2"/>
<organism evidence="9 19">
    <name type="scientific">Listeria booriae</name>
    <dbReference type="NCBI Taxonomy" id="1552123"/>
    <lineage>
        <taxon>Bacteria</taxon>
        <taxon>Bacillati</taxon>
        <taxon>Bacillota</taxon>
        <taxon>Bacilli</taxon>
        <taxon>Bacillales</taxon>
        <taxon>Listeriaceae</taxon>
        <taxon>Listeria</taxon>
    </lineage>
</organism>
<evidence type="ECO:0000313" key="19">
    <source>
        <dbReference type="Proteomes" id="UP000029844"/>
    </source>
</evidence>
<evidence type="ECO:0000313" key="9">
    <source>
        <dbReference type="EMBL" id="KGL37891.1"/>
    </source>
</evidence>
<evidence type="ECO:0000313" key="12">
    <source>
        <dbReference type="EMBL" id="MBC1491654.1"/>
    </source>
</evidence>
<evidence type="ECO:0000256" key="1">
    <source>
        <dbReference type="ARBA" id="ARBA00006336"/>
    </source>
</evidence>
<evidence type="ECO:0000259" key="8">
    <source>
        <dbReference type="Pfam" id="PF00857"/>
    </source>
</evidence>
<dbReference type="EMBL" id="JAARRU010000004">
    <property type="protein sequence ID" value="MBC1566426.1"/>
    <property type="molecule type" value="Genomic_DNA"/>
</dbReference>
<keyword evidence="2" id="KW-0662">Pyridine nucleotide biosynthesis</keyword>
<dbReference type="EMBL" id="JNFA01000030">
    <property type="protein sequence ID" value="KGL37891.1"/>
    <property type="molecule type" value="Genomic_DNA"/>
</dbReference>
<dbReference type="EMBL" id="JAARZS010000025">
    <property type="protein sequence ID" value="MBC2284789.1"/>
    <property type="molecule type" value="Genomic_DNA"/>
</dbReference>
<proteinExistence type="inferred from homology"/>
<dbReference type="Proteomes" id="UP000574104">
    <property type="component" value="Unassembled WGS sequence"/>
</dbReference>
<evidence type="ECO:0000313" key="16">
    <source>
        <dbReference type="EMBL" id="MBC2284789.1"/>
    </source>
</evidence>
<dbReference type="EMBL" id="JAARSH010000005">
    <property type="protein sequence ID" value="MBC1616234.1"/>
    <property type="molecule type" value="Genomic_DNA"/>
</dbReference>
<evidence type="ECO:0000256" key="2">
    <source>
        <dbReference type="ARBA" id="ARBA00022642"/>
    </source>
</evidence>
<dbReference type="AlphaFoldDB" id="A0A099VZM3"/>
<evidence type="ECO:0000313" key="21">
    <source>
        <dbReference type="Proteomes" id="UP000541735"/>
    </source>
</evidence>
<dbReference type="GeneID" id="58718670"/>
<evidence type="ECO:0000313" key="20">
    <source>
        <dbReference type="Proteomes" id="UP000533953"/>
    </source>
</evidence>
<dbReference type="Pfam" id="PF00857">
    <property type="entry name" value="Isochorismatase"/>
    <property type="match status" value="1"/>
</dbReference>
<dbReference type="Proteomes" id="UP000565628">
    <property type="component" value="Unassembled WGS sequence"/>
</dbReference>
<dbReference type="Proteomes" id="UP000533953">
    <property type="component" value="Unassembled WGS sequence"/>
</dbReference>
<keyword evidence="19" id="KW-1185">Reference proteome</keyword>
<comment type="pathway">
    <text evidence="5">Cofactor biosynthesis; nicotinate biosynthesis; nicotinate from nicotinamide: step 1/1.</text>
</comment>
<keyword evidence="4" id="KW-0378">Hydrolase</keyword>
<evidence type="ECO:0000313" key="11">
    <source>
        <dbReference type="EMBL" id="MBC1401221.1"/>
    </source>
</evidence>
<dbReference type="Proteomes" id="UP000541735">
    <property type="component" value="Unassembled WGS sequence"/>
</dbReference>
<dbReference type="Proteomes" id="UP000544413">
    <property type="component" value="Unassembled WGS sequence"/>
</dbReference>
<evidence type="ECO:0000313" key="26">
    <source>
        <dbReference type="Proteomes" id="UP000585696"/>
    </source>
</evidence>
<dbReference type="EMBL" id="JAARYD010000006">
    <property type="protein sequence ID" value="MBC2177616.1"/>
    <property type="molecule type" value="Genomic_DNA"/>
</dbReference>
<evidence type="ECO:0000313" key="14">
    <source>
        <dbReference type="EMBL" id="MBC1616234.1"/>
    </source>
</evidence>
<name>A0A099VZM3_9LIST</name>
<keyword evidence="3" id="KW-0479">Metal-binding</keyword>
<evidence type="ECO:0000256" key="5">
    <source>
        <dbReference type="ARBA" id="ARBA00037900"/>
    </source>
</evidence>